<sequence>MTSRKFFKTDRNRSSIQSHSLSSMSPSSIQQSIIDDFETSDVMDAQESRSNKRKLGLNPDIEYNPLDDVHENNNYNHNGIDLQHDHSDSESSGFHSSYNDCYDSFDMIDDFDPIFRCSTPNQVDRYELNDEGVHNWPSSGDEEHHRMNLWDRAIQRNEKLREWIDDFNRQIESVDRTEIAIKMIDDK</sequence>
<evidence type="ECO:0000313" key="3">
    <source>
        <dbReference type="Proteomes" id="UP000616769"/>
    </source>
</evidence>
<protein>
    <submittedName>
        <fullName evidence="2">Uncharacterized protein</fullName>
    </submittedName>
</protein>
<name>A0A132A6F5_SARSC</name>
<comment type="caution">
    <text evidence="2">The sequence shown here is derived from an EMBL/GenBank/DDBJ whole genome shotgun (WGS) entry which is preliminary data.</text>
</comment>
<dbReference type="Proteomes" id="UP000616769">
    <property type="component" value="Unassembled WGS sequence"/>
</dbReference>
<reference evidence="2 3" key="1">
    <citation type="journal article" date="2015" name="Parasit. Vectors">
        <title>Draft genome of the scabies mite.</title>
        <authorList>
            <person name="Rider S.D.Jr."/>
            <person name="Morgan M.S."/>
            <person name="Arlian L.G."/>
        </authorList>
    </citation>
    <scope>NUCLEOTIDE SEQUENCE [LARGE SCALE GENOMIC DNA]</scope>
    <source>
        <strain evidence="2">Arlian Lab</strain>
    </source>
</reference>
<organism evidence="2 3">
    <name type="scientific">Sarcoptes scabiei</name>
    <name type="common">Itch mite</name>
    <name type="synonym">Acarus scabiei</name>
    <dbReference type="NCBI Taxonomy" id="52283"/>
    <lineage>
        <taxon>Eukaryota</taxon>
        <taxon>Metazoa</taxon>
        <taxon>Ecdysozoa</taxon>
        <taxon>Arthropoda</taxon>
        <taxon>Chelicerata</taxon>
        <taxon>Arachnida</taxon>
        <taxon>Acari</taxon>
        <taxon>Acariformes</taxon>
        <taxon>Sarcoptiformes</taxon>
        <taxon>Astigmata</taxon>
        <taxon>Psoroptidia</taxon>
        <taxon>Sarcoptoidea</taxon>
        <taxon>Sarcoptidae</taxon>
        <taxon>Sarcoptinae</taxon>
        <taxon>Sarcoptes</taxon>
    </lineage>
</organism>
<dbReference type="VEuPathDB" id="VectorBase:SSCA007402"/>
<feature type="compositionally biased region" description="Low complexity" evidence="1">
    <location>
        <begin position="14"/>
        <end position="29"/>
    </location>
</feature>
<gene>
    <name evidence="2" type="ORF">QR98_0050280</name>
</gene>
<feature type="region of interest" description="Disordered" evidence="1">
    <location>
        <begin position="68"/>
        <end position="93"/>
    </location>
</feature>
<evidence type="ECO:0000256" key="1">
    <source>
        <dbReference type="SAM" id="MobiDB-lite"/>
    </source>
</evidence>
<proteinExistence type="predicted"/>
<feature type="region of interest" description="Disordered" evidence="1">
    <location>
        <begin position="1"/>
        <end position="29"/>
    </location>
</feature>
<dbReference type="EMBL" id="JXLN01010933">
    <property type="protein sequence ID" value="KPM06551.1"/>
    <property type="molecule type" value="Genomic_DNA"/>
</dbReference>
<dbReference type="AlphaFoldDB" id="A0A132A6F5"/>
<accession>A0A132A6F5</accession>
<evidence type="ECO:0000313" key="2">
    <source>
        <dbReference type="EMBL" id="KPM06551.1"/>
    </source>
</evidence>